<dbReference type="CDD" id="cd07017">
    <property type="entry name" value="S14_ClpP_2"/>
    <property type="match status" value="1"/>
</dbReference>
<comment type="function">
    <text evidence="6 10">Cleaves peptides in various proteins in a process that requires ATP hydrolysis. Has a chymotrypsin-like activity. Plays a major role in the degradation of misfolded proteins.</text>
</comment>
<comment type="caution">
    <text evidence="12">The sequence shown here is derived from an EMBL/GenBank/DDBJ whole genome shotgun (WGS) entry which is preliminary data.</text>
</comment>
<dbReference type="GO" id="GO:0051117">
    <property type="term" value="F:ATPase binding"/>
    <property type="evidence" value="ECO:0007669"/>
    <property type="project" value="TreeGrafter"/>
</dbReference>
<comment type="subunit">
    <text evidence="6">Fourteen ClpP subunits assemble into 2 heptameric rings which stack back to back to give a disk-like structure with a central cavity, resembling the structure of eukaryotic proteasomes.</text>
</comment>
<dbReference type="PROSITE" id="PS00382">
    <property type="entry name" value="CLP_PROTEASE_HIS"/>
    <property type="match status" value="1"/>
</dbReference>
<dbReference type="EMBL" id="MFYX01000094">
    <property type="protein sequence ID" value="OGK03217.1"/>
    <property type="molecule type" value="Genomic_DNA"/>
</dbReference>
<dbReference type="GO" id="GO:0005737">
    <property type="term" value="C:cytoplasm"/>
    <property type="evidence" value="ECO:0007669"/>
    <property type="project" value="UniProtKB-SubCell"/>
</dbReference>
<dbReference type="InterPro" id="IPR029045">
    <property type="entry name" value="ClpP/crotonase-like_dom_sf"/>
</dbReference>
<feature type="active site" evidence="6 8">
    <location>
        <position position="118"/>
    </location>
</feature>
<dbReference type="Proteomes" id="UP000179243">
    <property type="component" value="Unassembled WGS sequence"/>
</dbReference>
<dbReference type="PROSITE" id="PS00381">
    <property type="entry name" value="CLP_PROTEASE_SER"/>
    <property type="match status" value="1"/>
</dbReference>
<keyword evidence="3 6" id="KW-0378">Hydrolase</keyword>
<dbReference type="NCBIfam" id="NF009205">
    <property type="entry name" value="PRK12553.1"/>
    <property type="match status" value="1"/>
</dbReference>
<dbReference type="InterPro" id="IPR001907">
    <property type="entry name" value="ClpP"/>
</dbReference>
<evidence type="ECO:0000256" key="5">
    <source>
        <dbReference type="ARBA" id="ARBA00034021"/>
    </source>
</evidence>
<dbReference type="InterPro" id="IPR023562">
    <property type="entry name" value="ClpP/TepA"/>
</dbReference>
<dbReference type="InterPro" id="IPR018215">
    <property type="entry name" value="ClpP_Ser_AS"/>
</dbReference>
<reference evidence="12 13" key="1">
    <citation type="journal article" date="2016" name="Nat. Commun.">
        <title>Thousands of microbial genomes shed light on interconnected biogeochemical processes in an aquifer system.</title>
        <authorList>
            <person name="Anantharaman K."/>
            <person name="Brown C.T."/>
            <person name="Hug L.A."/>
            <person name="Sharon I."/>
            <person name="Castelle C.J."/>
            <person name="Probst A.J."/>
            <person name="Thomas B.C."/>
            <person name="Singh A."/>
            <person name="Wilkins M.J."/>
            <person name="Karaoz U."/>
            <person name="Brodie E.L."/>
            <person name="Williams K.H."/>
            <person name="Hubbard S.S."/>
            <person name="Banfield J.F."/>
        </authorList>
    </citation>
    <scope>NUCLEOTIDE SEQUENCE [LARGE SCALE GENOMIC DNA]</scope>
</reference>
<accession>A0A1F7F9L4</accession>
<feature type="active site" evidence="7">
    <location>
        <position position="93"/>
    </location>
</feature>
<dbReference type="GO" id="GO:0009368">
    <property type="term" value="C:endopeptidase Clp complex"/>
    <property type="evidence" value="ECO:0007669"/>
    <property type="project" value="TreeGrafter"/>
</dbReference>
<comment type="catalytic activity">
    <reaction evidence="5 6 8">
        <text>Hydrolysis of proteins to small peptides in the presence of ATP and magnesium. alpha-casein is the usual test substrate. In the absence of ATP, only oligopeptides shorter than five residues are hydrolyzed (such as succinyl-Leu-Tyr-|-NHMec, and Leu-Tyr-Leu-|-Tyr-Trp, in which cleavage of the -Tyr-|-Leu- and -Tyr-|-Trp bonds also occurs).</text>
        <dbReference type="EC" id="3.4.21.92"/>
    </reaction>
</comment>
<keyword evidence="4 6" id="KW-0720">Serine protease</keyword>
<evidence type="ECO:0000256" key="9">
    <source>
        <dbReference type="RuleBase" id="RU000549"/>
    </source>
</evidence>
<dbReference type="GO" id="GO:0006515">
    <property type="term" value="P:protein quality control for misfolded or incompletely synthesized proteins"/>
    <property type="evidence" value="ECO:0007669"/>
    <property type="project" value="TreeGrafter"/>
</dbReference>
<proteinExistence type="inferred from homology"/>
<sequence length="187" mass="20580">MCAEDNGKKQTVENMLEERLLEKREVFLWGAIDDQSAEKIVKRILYLNSQGSDDITMYLNSPGGIISSGLAIYDAMQASKAAVSTVCMGQAASMGAVILCAGAKGKRLIWPNARVMIHQPLISGSMFGPATDLQIQAEEMLRIRSRLNEILGKHCGRKIDDVEKDTDRDNYLSAQQAIDYGLVDKIV</sequence>
<dbReference type="Pfam" id="PF00574">
    <property type="entry name" value="CLP_protease"/>
    <property type="match status" value="1"/>
</dbReference>
<keyword evidence="6" id="KW-0963">Cytoplasm</keyword>
<evidence type="ECO:0000313" key="12">
    <source>
        <dbReference type="EMBL" id="OGK03217.1"/>
    </source>
</evidence>
<evidence type="ECO:0000256" key="1">
    <source>
        <dbReference type="ARBA" id="ARBA00007039"/>
    </source>
</evidence>
<evidence type="ECO:0000256" key="7">
    <source>
        <dbReference type="PROSITE-ProRule" id="PRU10085"/>
    </source>
</evidence>
<feature type="active site" description="Nucleophile" evidence="6">
    <location>
        <position position="93"/>
    </location>
</feature>
<dbReference type="PANTHER" id="PTHR10381:SF11">
    <property type="entry name" value="ATP-DEPENDENT CLP PROTEASE PROTEOLYTIC SUBUNIT, MITOCHONDRIAL"/>
    <property type="match status" value="1"/>
</dbReference>
<evidence type="ECO:0000256" key="10">
    <source>
        <dbReference type="RuleBase" id="RU000550"/>
    </source>
</evidence>
<dbReference type="EC" id="3.4.21.92" evidence="6 9"/>
<keyword evidence="2 6" id="KW-0645">Protease</keyword>
<gene>
    <name evidence="6" type="primary">clpP</name>
    <name evidence="12" type="ORF">A2519_05165</name>
</gene>
<evidence type="ECO:0000256" key="8">
    <source>
        <dbReference type="PROSITE-ProRule" id="PRU10086"/>
    </source>
</evidence>
<evidence type="ECO:0000256" key="3">
    <source>
        <dbReference type="ARBA" id="ARBA00022801"/>
    </source>
</evidence>
<evidence type="ECO:0000256" key="6">
    <source>
        <dbReference type="HAMAP-Rule" id="MF_00444"/>
    </source>
</evidence>
<dbReference type="Gene3D" id="3.90.226.10">
    <property type="entry name" value="2-enoyl-CoA Hydratase, Chain A, domain 1"/>
    <property type="match status" value="1"/>
</dbReference>
<comment type="subcellular location">
    <subcellularLocation>
        <location evidence="6">Cytoplasm</location>
    </subcellularLocation>
</comment>
<name>A0A1F7F9L4_UNCRA</name>
<evidence type="ECO:0000313" key="13">
    <source>
        <dbReference type="Proteomes" id="UP000179243"/>
    </source>
</evidence>
<dbReference type="GO" id="GO:0004176">
    <property type="term" value="F:ATP-dependent peptidase activity"/>
    <property type="evidence" value="ECO:0007669"/>
    <property type="project" value="InterPro"/>
</dbReference>
<dbReference type="PRINTS" id="PR00127">
    <property type="entry name" value="CLPPROTEASEP"/>
</dbReference>
<comment type="similarity">
    <text evidence="1 6 11">Belongs to the peptidase S14 family.</text>
</comment>
<evidence type="ECO:0000256" key="11">
    <source>
        <dbReference type="RuleBase" id="RU003567"/>
    </source>
</evidence>
<organism evidence="12 13">
    <name type="scientific">Candidatus Raymondbacteria bacterium RIFOXYD12_FULL_49_13</name>
    <dbReference type="NCBI Taxonomy" id="1817890"/>
    <lineage>
        <taxon>Bacteria</taxon>
        <taxon>Raymondiibacteriota</taxon>
    </lineage>
</organism>
<dbReference type="SUPFAM" id="SSF52096">
    <property type="entry name" value="ClpP/crotonase"/>
    <property type="match status" value="1"/>
</dbReference>
<dbReference type="GO" id="GO:0004252">
    <property type="term" value="F:serine-type endopeptidase activity"/>
    <property type="evidence" value="ECO:0007669"/>
    <property type="project" value="UniProtKB-UniRule"/>
</dbReference>
<evidence type="ECO:0000256" key="4">
    <source>
        <dbReference type="ARBA" id="ARBA00022825"/>
    </source>
</evidence>
<evidence type="ECO:0000256" key="2">
    <source>
        <dbReference type="ARBA" id="ARBA00022670"/>
    </source>
</evidence>
<dbReference type="InterPro" id="IPR033135">
    <property type="entry name" value="ClpP_His_AS"/>
</dbReference>
<dbReference type="HAMAP" id="MF_00444">
    <property type="entry name" value="ClpP"/>
    <property type="match status" value="1"/>
</dbReference>
<dbReference type="PANTHER" id="PTHR10381">
    <property type="entry name" value="ATP-DEPENDENT CLP PROTEASE PROTEOLYTIC SUBUNIT"/>
    <property type="match status" value="1"/>
</dbReference>
<protein>
    <recommendedName>
        <fullName evidence="6 11">ATP-dependent Clp protease proteolytic subunit</fullName>
        <ecNumber evidence="6 9">3.4.21.92</ecNumber>
    </recommendedName>
    <alternativeName>
        <fullName evidence="6">Endopeptidase Clp</fullName>
    </alternativeName>
</protein>
<dbReference type="AlphaFoldDB" id="A0A1F7F9L4"/>